<dbReference type="InterPro" id="IPR010752">
    <property type="entry name" value="DUF1329"/>
</dbReference>
<dbReference type="Proteomes" id="UP000015462">
    <property type="component" value="Unassembled WGS sequence"/>
</dbReference>
<evidence type="ECO:0000313" key="3">
    <source>
        <dbReference type="Proteomes" id="UP000015462"/>
    </source>
</evidence>
<evidence type="ECO:0008006" key="4">
    <source>
        <dbReference type="Google" id="ProtNLM"/>
    </source>
</evidence>
<keyword evidence="1" id="KW-0732">Signal</keyword>
<feature type="chain" id="PRO_5044328994" description="Outer membrane lipoprotein-sorting protein" evidence="1">
    <location>
        <begin position="29"/>
        <end position="480"/>
    </location>
</feature>
<evidence type="ECO:0000313" key="2">
    <source>
        <dbReference type="EMBL" id="EPD13046.1"/>
    </source>
</evidence>
<dbReference type="RefSeq" id="WP_016390227.1">
    <property type="nucleotide sequence ID" value="NZ_KE646807.1"/>
</dbReference>
<dbReference type="AlphaFoldDB" id="A0AB33Z2A1"/>
<organism evidence="2 3">
    <name type="scientific">Cycloclasticus pugetii</name>
    <dbReference type="NCBI Taxonomy" id="34068"/>
    <lineage>
        <taxon>Bacteria</taxon>
        <taxon>Pseudomonadati</taxon>
        <taxon>Pseudomonadota</taxon>
        <taxon>Gammaproteobacteria</taxon>
        <taxon>Thiotrichales</taxon>
        <taxon>Piscirickettsiaceae</taxon>
        <taxon>Cycloclasticus</taxon>
    </lineage>
</organism>
<dbReference type="EMBL" id="ASHL01000004">
    <property type="protein sequence ID" value="EPD13046.1"/>
    <property type="molecule type" value="Genomic_DNA"/>
</dbReference>
<feature type="signal peptide" evidence="1">
    <location>
        <begin position="1"/>
        <end position="28"/>
    </location>
</feature>
<dbReference type="Gene3D" id="2.50.20.10">
    <property type="entry name" value="Lipoprotein localisation LolA/LolB/LppX"/>
    <property type="match status" value="1"/>
</dbReference>
<proteinExistence type="predicted"/>
<sequence length="480" mass="54664">MKNKILQMKLAAAGIALGLGMSTAPAMADTNRALEAWKAFAAEENNPRYDKWVELLSDPEAIKLAKEWKALRGYDAYDLFDKEEIPAELKPGLIITAENKADFPWLPKYLTQETYDAIGAPWGNIRKIKIVPSNTYYLHKGYLKGNKAMAEQNTKLTFDETGQPIYEDGSYALLSGPAATALPFLVNPKNGLELNWNNVAASVATDTLEFDSAYMNSCTPDSKADRQYRANLWWWHYHERHNTAPFGDIEGKGDMVEGGAIFMFEPNDVRGLAGVRQRYASGTKEDDFKIFLPSLRRTRLLTGTDSQDPLASGLELSWDDWRGNWIKTNIENFEYNLVGEALILSPTNTMHSTGGLEAFTIDEERCGVDYVEMELRPTYILEQVDKTGKYQYSKLRYYYDKEDYSIATRKTWDPRGNLFRSYVDARDFLPATGVSVWGALLIRNSVSHRTSTMWMNSTWENLDEIVDESMFDVDQLRDYQ</sequence>
<name>A0AB33Z2A1_9GAMM</name>
<reference evidence="2 3" key="1">
    <citation type="journal article" date="2013" name="Genome Announc.">
        <title>Genome Sequence of the Pyrene- and Fluoranthene-Degrading Bacterium Cycloclasticus sp. Strain PY97M.</title>
        <authorList>
            <person name="Cui Z."/>
            <person name="Xu G."/>
            <person name="Li Q."/>
            <person name="Gao W."/>
            <person name="Zheng L."/>
        </authorList>
    </citation>
    <scope>NUCLEOTIDE SEQUENCE [LARGE SCALE GENOMIC DNA]</scope>
    <source>
        <strain evidence="2 3">PY97M</strain>
    </source>
</reference>
<accession>A0AB33Z2A1</accession>
<protein>
    <recommendedName>
        <fullName evidence="4">Outer membrane lipoprotein-sorting protein</fullName>
    </recommendedName>
</protein>
<comment type="caution">
    <text evidence="2">The sequence shown here is derived from an EMBL/GenBank/DDBJ whole genome shotgun (WGS) entry which is preliminary data.</text>
</comment>
<dbReference type="CDD" id="cd16329">
    <property type="entry name" value="LolA_like"/>
    <property type="match status" value="1"/>
</dbReference>
<dbReference type="Pfam" id="PF07044">
    <property type="entry name" value="DUF1329"/>
    <property type="match status" value="1"/>
</dbReference>
<gene>
    <name evidence="2" type="ORF">L196_05375</name>
</gene>
<evidence type="ECO:0000256" key="1">
    <source>
        <dbReference type="SAM" id="SignalP"/>
    </source>
</evidence>
<keyword evidence="3" id="KW-1185">Reference proteome</keyword>